<dbReference type="RefSeq" id="WP_373323824.1">
    <property type="nucleotide sequence ID" value="NZ_BPQZ01000020.1"/>
</dbReference>
<evidence type="ECO:0000313" key="4">
    <source>
        <dbReference type="EMBL" id="GLS74311.1"/>
    </source>
</evidence>
<name>A0AA37TR47_9HYPH</name>
<evidence type="ECO:0000313" key="5">
    <source>
        <dbReference type="Proteomes" id="UP001157440"/>
    </source>
</evidence>
<keyword evidence="5" id="KW-1185">Reference proteome</keyword>
<dbReference type="Proteomes" id="UP001157440">
    <property type="component" value="Unassembled WGS sequence"/>
</dbReference>
<comment type="subcellular location">
    <subcellularLocation>
        <location evidence="1">Cell outer membrane</location>
    </subcellularLocation>
</comment>
<evidence type="ECO:0000256" key="2">
    <source>
        <dbReference type="ARBA" id="ARBA00023136"/>
    </source>
</evidence>
<sequence>MAVDSTSLYPAEAVCEKPNVDYLRARSAEGLPAGAARRITKAYGLLDLFATYDIDSRRKANFIVQNVFDKRYRPYLDAFASPGLVAKAALSLAFATR</sequence>
<gene>
    <name evidence="4" type="ORF">GCM10007890_63270</name>
</gene>
<keyword evidence="2" id="KW-0472">Membrane</keyword>
<dbReference type="EMBL" id="BSPL01000035">
    <property type="protein sequence ID" value="GLS74311.1"/>
    <property type="molecule type" value="Genomic_DNA"/>
</dbReference>
<keyword evidence="3" id="KW-0998">Cell outer membrane</keyword>
<proteinExistence type="predicted"/>
<dbReference type="SUPFAM" id="SSF56935">
    <property type="entry name" value="Porins"/>
    <property type="match status" value="1"/>
</dbReference>
<evidence type="ECO:0000256" key="1">
    <source>
        <dbReference type="ARBA" id="ARBA00004442"/>
    </source>
</evidence>
<dbReference type="GO" id="GO:0009279">
    <property type="term" value="C:cell outer membrane"/>
    <property type="evidence" value="ECO:0007669"/>
    <property type="project" value="UniProtKB-SubCell"/>
</dbReference>
<comment type="caution">
    <text evidence="4">The sequence shown here is derived from an EMBL/GenBank/DDBJ whole genome shotgun (WGS) entry which is preliminary data.</text>
</comment>
<protein>
    <submittedName>
        <fullName evidence="4">Uncharacterized protein</fullName>
    </submittedName>
</protein>
<dbReference type="AlphaFoldDB" id="A0AA37TR47"/>
<dbReference type="Gene3D" id="2.40.170.20">
    <property type="entry name" value="TonB-dependent receptor, beta-barrel domain"/>
    <property type="match status" value="1"/>
</dbReference>
<reference evidence="5" key="1">
    <citation type="journal article" date="2019" name="Int. J. Syst. Evol. Microbiol.">
        <title>The Global Catalogue of Microorganisms (GCM) 10K type strain sequencing project: providing services to taxonomists for standard genome sequencing and annotation.</title>
        <authorList>
            <consortium name="The Broad Institute Genomics Platform"/>
            <consortium name="The Broad Institute Genome Sequencing Center for Infectious Disease"/>
            <person name="Wu L."/>
            <person name="Ma J."/>
        </authorList>
    </citation>
    <scope>NUCLEOTIDE SEQUENCE [LARGE SCALE GENOMIC DNA]</scope>
    <source>
        <strain evidence="5">NBRC 103632</strain>
    </source>
</reference>
<accession>A0AA37TR47</accession>
<evidence type="ECO:0000256" key="3">
    <source>
        <dbReference type="ARBA" id="ARBA00023237"/>
    </source>
</evidence>
<dbReference type="InterPro" id="IPR036942">
    <property type="entry name" value="Beta-barrel_TonB_sf"/>
</dbReference>
<organism evidence="4 5">
    <name type="scientific">Methylobacterium tardum</name>
    <dbReference type="NCBI Taxonomy" id="374432"/>
    <lineage>
        <taxon>Bacteria</taxon>
        <taxon>Pseudomonadati</taxon>
        <taxon>Pseudomonadota</taxon>
        <taxon>Alphaproteobacteria</taxon>
        <taxon>Hyphomicrobiales</taxon>
        <taxon>Methylobacteriaceae</taxon>
        <taxon>Methylobacterium</taxon>
    </lineage>
</organism>